<evidence type="ECO:0000256" key="3">
    <source>
        <dbReference type="ARBA" id="ARBA00018111"/>
    </source>
</evidence>
<keyword evidence="4 5" id="KW-0963">Cytoplasm</keyword>
<comment type="similarity">
    <text evidence="2 5">Belongs to the RecX family.</text>
</comment>
<dbReference type="Gene3D" id="1.10.10.10">
    <property type="entry name" value="Winged helix-like DNA-binding domain superfamily/Winged helix DNA-binding domain"/>
    <property type="match status" value="1"/>
</dbReference>
<feature type="domain" description="RecX second three-helical" evidence="6">
    <location>
        <begin position="58"/>
        <end position="98"/>
    </location>
</feature>
<evidence type="ECO:0000256" key="5">
    <source>
        <dbReference type="HAMAP-Rule" id="MF_01114"/>
    </source>
</evidence>
<comment type="caution">
    <text evidence="8">The sequence shown here is derived from an EMBL/GenBank/DDBJ whole genome shotgun (WGS) entry which is preliminary data.</text>
</comment>
<dbReference type="InterPro" id="IPR003783">
    <property type="entry name" value="Regulatory_RecX"/>
</dbReference>
<dbReference type="OrthoDB" id="1523826at2"/>
<dbReference type="Proteomes" id="UP000192796">
    <property type="component" value="Unassembled WGS sequence"/>
</dbReference>
<sequence length="166" mass="19514">MIQRKQLTKEQALQKLRHYCAYQERSHVEVKEKLYSFGLRRQMVEESIAQLIEEDYLNEERFAIQFAGGKFRMKQWGRVKIIHALKQKQVSTYCINKAIKEIDADAYEKTLDKLAKQKWGTIKGEGVNGFVKMAKTTDYLLQKGFEPELVRGVVARLKEMKNEEHT</sequence>
<dbReference type="AlphaFoldDB" id="A0A1V9G9Q1"/>
<evidence type="ECO:0000313" key="9">
    <source>
        <dbReference type="Proteomes" id="UP000192796"/>
    </source>
</evidence>
<evidence type="ECO:0000256" key="2">
    <source>
        <dbReference type="ARBA" id="ARBA00009695"/>
    </source>
</evidence>
<dbReference type="PANTHER" id="PTHR33602:SF1">
    <property type="entry name" value="REGULATORY PROTEIN RECX FAMILY PROTEIN"/>
    <property type="match status" value="1"/>
</dbReference>
<dbReference type="Pfam" id="PF02631">
    <property type="entry name" value="RecX_HTH2"/>
    <property type="match status" value="1"/>
</dbReference>
<organism evidence="8 9">
    <name type="scientific">Niastella vici</name>
    <dbReference type="NCBI Taxonomy" id="1703345"/>
    <lineage>
        <taxon>Bacteria</taxon>
        <taxon>Pseudomonadati</taxon>
        <taxon>Bacteroidota</taxon>
        <taxon>Chitinophagia</taxon>
        <taxon>Chitinophagales</taxon>
        <taxon>Chitinophagaceae</taxon>
        <taxon>Niastella</taxon>
    </lineage>
</organism>
<evidence type="ECO:0000256" key="4">
    <source>
        <dbReference type="ARBA" id="ARBA00022490"/>
    </source>
</evidence>
<dbReference type="PANTHER" id="PTHR33602">
    <property type="entry name" value="REGULATORY PROTEIN RECX FAMILY PROTEIN"/>
    <property type="match status" value="1"/>
</dbReference>
<dbReference type="STRING" id="1703345.A3860_02745"/>
<feature type="domain" description="RecX third three-helical" evidence="7">
    <location>
        <begin position="109"/>
        <end position="153"/>
    </location>
</feature>
<dbReference type="GO" id="GO:0005737">
    <property type="term" value="C:cytoplasm"/>
    <property type="evidence" value="ECO:0007669"/>
    <property type="project" value="UniProtKB-SubCell"/>
</dbReference>
<dbReference type="RefSeq" id="WP_081144985.1">
    <property type="nucleotide sequence ID" value="NZ_LVYD01000001.1"/>
</dbReference>
<accession>A0A1V9G9Q1</accession>
<protein>
    <recommendedName>
        <fullName evidence="3 5">Regulatory protein RecX</fullName>
    </recommendedName>
</protein>
<comment type="function">
    <text evidence="5">Modulates RecA activity.</text>
</comment>
<gene>
    <name evidence="5" type="primary">recX</name>
    <name evidence="8" type="ORF">A3860_02745</name>
</gene>
<comment type="subcellular location">
    <subcellularLocation>
        <location evidence="1 5">Cytoplasm</location>
    </subcellularLocation>
</comment>
<dbReference type="HAMAP" id="MF_01114">
    <property type="entry name" value="RecX"/>
    <property type="match status" value="1"/>
</dbReference>
<proteinExistence type="inferred from homology"/>
<dbReference type="EMBL" id="LVYD01000001">
    <property type="protein sequence ID" value="OQP67290.1"/>
    <property type="molecule type" value="Genomic_DNA"/>
</dbReference>
<evidence type="ECO:0000259" key="7">
    <source>
        <dbReference type="Pfam" id="PF21981"/>
    </source>
</evidence>
<dbReference type="InterPro" id="IPR036388">
    <property type="entry name" value="WH-like_DNA-bd_sf"/>
</dbReference>
<dbReference type="Pfam" id="PF21981">
    <property type="entry name" value="RecX_HTH3"/>
    <property type="match status" value="1"/>
</dbReference>
<keyword evidence="9" id="KW-1185">Reference proteome</keyword>
<dbReference type="InterPro" id="IPR053925">
    <property type="entry name" value="RecX_HTH_3rd"/>
</dbReference>
<reference evidence="8 9" key="1">
    <citation type="submission" date="2016-03" db="EMBL/GenBank/DDBJ databases">
        <title>Niastella vici sp. nov., isolated from farmland soil.</title>
        <authorList>
            <person name="Chen L."/>
            <person name="Wang D."/>
            <person name="Yang S."/>
            <person name="Wang G."/>
        </authorList>
    </citation>
    <scope>NUCLEOTIDE SEQUENCE [LARGE SCALE GENOMIC DNA]</scope>
    <source>
        <strain evidence="8 9">DJ57</strain>
    </source>
</reference>
<dbReference type="InterPro" id="IPR053924">
    <property type="entry name" value="RecX_HTH_2nd"/>
</dbReference>
<evidence type="ECO:0000256" key="1">
    <source>
        <dbReference type="ARBA" id="ARBA00004496"/>
    </source>
</evidence>
<evidence type="ECO:0000313" key="8">
    <source>
        <dbReference type="EMBL" id="OQP67290.1"/>
    </source>
</evidence>
<dbReference type="GO" id="GO:0006282">
    <property type="term" value="P:regulation of DNA repair"/>
    <property type="evidence" value="ECO:0007669"/>
    <property type="project" value="UniProtKB-UniRule"/>
</dbReference>
<evidence type="ECO:0000259" key="6">
    <source>
        <dbReference type="Pfam" id="PF02631"/>
    </source>
</evidence>
<name>A0A1V9G9Q1_9BACT</name>